<dbReference type="SUPFAM" id="SSF55729">
    <property type="entry name" value="Acyl-CoA N-acyltransferases (Nat)"/>
    <property type="match status" value="1"/>
</dbReference>
<dbReference type="Pfam" id="PF00583">
    <property type="entry name" value="Acetyltransf_1"/>
    <property type="match status" value="1"/>
</dbReference>
<dbReference type="CDD" id="cd04301">
    <property type="entry name" value="NAT_SF"/>
    <property type="match status" value="1"/>
</dbReference>
<feature type="domain" description="N-acetyltransferase" evidence="2">
    <location>
        <begin position="1"/>
        <end position="142"/>
    </location>
</feature>
<evidence type="ECO:0000256" key="1">
    <source>
        <dbReference type="ARBA" id="ARBA00022679"/>
    </source>
</evidence>
<proteinExistence type="predicted"/>
<evidence type="ECO:0000259" key="2">
    <source>
        <dbReference type="PROSITE" id="PS51186"/>
    </source>
</evidence>
<dbReference type="Proteomes" id="UP000605990">
    <property type="component" value="Unassembled WGS sequence"/>
</dbReference>
<dbReference type="InterPro" id="IPR016181">
    <property type="entry name" value="Acyl_CoA_acyltransferase"/>
</dbReference>
<gene>
    <name evidence="3" type="ORF">H8R27_03145</name>
</gene>
<protein>
    <submittedName>
        <fullName evidence="3">GNAT family N-acetyltransferase</fullName>
    </submittedName>
</protein>
<keyword evidence="4" id="KW-1185">Reference proteome</keyword>
<organism evidence="3 4">
    <name type="scientific">Flavobacterium bernardetii</name>
    <dbReference type="NCBI Taxonomy" id="2813823"/>
    <lineage>
        <taxon>Bacteria</taxon>
        <taxon>Pseudomonadati</taxon>
        <taxon>Bacteroidota</taxon>
        <taxon>Flavobacteriia</taxon>
        <taxon>Flavobacteriales</taxon>
        <taxon>Flavobacteriaceae</taxon>
        <taxon>Flavobacterium</taxon>
    </lineage>
</organism>
<keyword evidence="1" id="KW-0808">Transferase</keyword>
<dbReference type="RefSeq" id="WP_166125099.1">
    <property type="nucleotide sequence ID" value="NZ_JAANOQ010000001.1"/>
</dbReference>
<evidence type="ECO:0000313" key="4">
    <source>
        <dbReference type="Proteomes" id="UP000605990"/>
    </source>
</evidence>
<accession>A0ABR7IVP0</accession>
<dbReference type="PANTHER" id="PTHR13947:SF37">
    <property type="entry name" value="LD18367P"/>
    <property type="match status" value="1"/>
</dbReference>
<dbReference type="EMBL" id="JACRUN010000001">
    <property type="protein sequence ID" value="MBC5833871.1"/>
    <property type="molecule type" value="Genomic_DNA"/>
</dbReference>
<dbReference type="PANTHER" id="PTHR13947">
    <property type="entry name" value="GNAT FAMILY N-ACETYLTRANSFERASE"/>
    <property type="match status" value="1"/>
</dbReference>
<evidence type="ECO:0000313" key="3">
    <source>
        <dbReference type="EMBL" id="MBC5833871.1"/>
    </source>
</evidence>
<dbReference type="InterPro" id="IPR050769">
    <property type="entry name" value="NAT_camello-type"/>
</dbReference>
<sequence>MTFREAKIEDIKQIQIVRNSVKENMLSNPDLVTDKDCEEFMFERGKGWVCEIDNQIVGFAIADLKEDNIWALFLDPEFEGKGIGTQLHKMMLDWYFSTGKENVWLGTSPNTRAEKFYTKSGWTKNGMYGQKEVKFEMSKSQWEAISNNH</sequence>
<reference evidence="3 4" key="1">
    <citation type="submission" date="2020-08" db="EMBL/GenBank/DDBJ databases">
        <title>Description of novel Flavobacterium F-408 isolate.</title>
        <authorList>
            <person name="Saticioglu I.B."/>
            <person name="Duman M."/>
            <person name="Altun S."/>
        </authorList>
    </citation>
    <scope>NUCLEOTIDE SEQUENCE [LARGE SCALE GENOMIC DNA]</scope>
    <source>
        <strain evidence="3 4">F-408</strain>
    </source>
</reference>
<dbReference type="Gene3D" id="3.40.630.30">
    <property type="match status" value="1"/>
</dbReference>
<dbReference type="InterPro" id="IPR000182">
    <property type="entry name" value="GNAT_dom"/>
</dbReference>
<comment type="caution">
    <text evidence="3">The sequence shown here is derived from an EMBL/GenBank/DDBJ whole genome shotgun (WGS) entry which is preliminary data.</text>
</comment>
<dbReference type="PROSITE" id="PS51186">
    <property type="entry name" value="GNAT"/>
    <property type="match status" value="1"/>
</dbReference>
<name>A0ABR7IVP0_9FLAO</name>